<proteinExistence type="predicted"/>
<dbReference type="EMBL" id="JACEUX010000001">
    <property type="protein sequence ID" value="MBA5246610.1"/>
    <property type="molecule type" value="Genomic_DNA"/>
</dbReference>
<dbReference type="Gene3D" id="2.30.40.10">
    <property type="entry name" value="Urease, subunit C, domain 1"/>
    <property type="match status" value="1"/>
</dbReference>
<feature type="domain" description="Amidohydrolase 3" evidence="1">
    <location>
        <begin position="80"/>
        <end position="550"/>
    </location>
</feature>
<dbReference type="SUPFAM" id="SSF51556">
    <property type="entry name" value="Metallo-dependent hydrolases"/>
    <property type="match status" value="1"/>
</dbReference>
<dbReference type="InterPro" id="IPR032466">
    <property type="entry name" value="Metal_Hydrolase"/>
</dbReference>
<dbReference type="PANTHER" id="PTHR22642:SF2">
    <property type="entry name" value="PROTEIN LONG AFTER FAR-RED 3"/>
    <property type="match status" value="1"/>
</dbReference>
<evidence type="ECO:0000313" key="2">
    <source>
        <dbReference type="EMBL" id="MBA5246610.1"/>
    </source>
</evidence>
<dbReference type="EMBL" id="CP059472">
    <property type="protein sequence ID" value="QMS98034.1"/>
    <property type="molecule type" value="Genomic_DNA"/>
</dbReference>
<evidence type="ECO:0000313" key="3">
    <source>
        <dbReference type="EMBL" id="QMS98034.1"/>
    </source>
</evidence>
<keyword evidence="5" id="KW-1185">Reference proteome</keyword>
<dbReference type="Gene3D" id="3.20.20.140">
    <property type="entry name" value="Metal-dependent hydrolases"/>
    <property type="match status" value="1"/>
</dbReference>
<evidence type="ECO:0000313" key="5">
    <source>
        <dbReference type="Proteomes" id="UP000539710"/>
    </source>
</evidence>
<name>A0A7D7LPV0_9FLAO</name>
<gene>
    <name evidence="3" type="ORF">H1R16_10010</name>
    <name evidence="2" type="ORF">H2507_05455</name>
</gene>
<dbReference type="PANTHER" id="PTHR22642">
    <property type="entry name" value="IMIDAZOLONEPROPIONASE"/>
    <property type="match status" value="1"/>
</dbReference>
<dbReference type="AlphaFoldDB" id="A0A7D7LPV0"/>
<dbReference type="Gene3D" id="3.10.310.70">
    <property type="match status" value="1"/>
</dbReference>
<dbReference type="Proteomes" id="UP000515349">
    <property type="component" value="Chromosome"/>
</dbReference>
<reference evidence="3 4" key="1">
    <citation type="submission" date="2020-07" db="EMBL/GenBank/DDBJ databases">
        <title>Chryseobacterium sp.cx-624.</title>
        <authorList>
            <person name="Yang C."/>
        </authorList>
    </citation>
    <scope>NUCLEOTIDE SEQUENCE [LARGE SCALE GENOMIC DNA]</scope>
    <source>
        <strain evidence="4">cx-624</strain>
        <strain evidence="3">Cx-624</strain>
    </source>
</reference>
<reference evidence="2" key="3">
    <citation type="submission" date="2020-07" db="EMBL/GenBank/DDBJ databases">
        <authorList>
            <person name="Yang C."/>
        </authorList>
    </citation>
    <scope>NUCLEOTIDE SEQUENCE</scope>
    <source>
        <strain evidence="2">Cx-624</strain>
    </source>
</reference>
<evidence type="ECO:0000259" key="1">
    <source>
        <dbReference type="Pfam" id="PF07969"/>
    </source>
</evidence>
<dbReference type="InterPro" id="IPR013108">
    <property type="entry name" value="Amidohydro_3"/>
</dbReference>
<dbReference type="KEGG" id="cbau:H1R16_10010"/>
<accession>A0A7D7LPV0</accession>
<evidence type="ECO:0000313" key="4">
    <source>
        <dbReference type="Proteomes" id="UP000515349"/>
    </source>
</evidence>
<sequence length="570" mass="64295">MNIIFTRTGKSGVVPTVILLLFSILLTAQKPTDLIIHNAKIYTVNQNFEVAEAMAVSKGKIVAVGKNSEILQTYSSKNIRNLQGQAVYPGFIDAHCHFTGYATDKWKCELWGTKSWEEIIDRMMAYSKTAPMEWLYGRSWDQNNWAVKEFPDKRKLDQLFPNRPVYLKRVDGHAAIANQKALDIAGITAKTKVKGGEIEKVNGKLTGILIDNAMLLVEKHIPEISDELAIRYFGELQTECFSYGLTSLHDCGISAKTFGLLEKAQEQEILKMKIFALLEDNKATYDTWIGKGRFTKGNITFGGYKVYSDGALGSRGACLLHDYSDKKDWKGFLLSDKKHFKNLAEKLSKSNLQMCTHAIGDSANRTILQIYGDVLAGKNDRRWRIEHAQIVDKSDLGLFGKYSVIPSVQPTHATSDMYWAESRIGKERLTHSYAYQDLLQQNGWLPLGTDFPVEEINPIKTFYAAVARKDAKNFPANGFQKENALTREQALRGMTIWAAKAAFQEKELGSLEVGKSADFVVLTYDIIEVPEDRILQTWVLETYSNGIRVYDGEKWRQALSGWTEYGNSNP</sequence>
<organism evidence="3 4">
    <name type="scientific">Marnyiella aurantia</name>
    <dbReference type="NCBI Taxonomy" id="2758037"/>
    <lineage>
        <taxon>Bacteria</taxon>
        <taxon>Pseudomonadati</taxon>
        <taxon>Bacteroidota</taxon>
        <taxon>Flavobacteriia</taxon>
        <taxon>Flavobacteriales</taxon>
        <taxon>Weeksellaceae</taxon>
        <taxon>Marnyiella</taxon>
    </lineage>
</organism>
<reference evidence="5" key="2">
    <citation type="submission" date="2020-07" db="EMBL/GenBank/DDBJ databases">
        <title>Flavobacterium sp. xlx-214.</title>
        <authorList>
            <person name="Yang C."/>
        </authorList>
    </citation>
    <scope>NUCLEOTIDE SEQUENCE [LARGE SCALE GENOMIC DNA]</scope>
    <source>
        <strain evidence="5">CX-624</strain>
    </source>
</reference>
<dbReference type="SUPFAM" id="SSF51338">
    <property type="entry name" value="Composite domain of metallo-dependent hydrolases"/>
    <property type="match status" value="1"/>
</dbReference>
<dbReference type="Pfam" id="PF07969">
    <property type="entry name" value="Amidohydro_3"/>
    <property type="match status" value="1"/>
</dbReference>
<keyword evidence="2" id="KW-0378">Hydrolase</keyword>
<dbReference type="GO" id="GO:0016810">
    <property type="term" value="F:hydrolase activity, acting on carbon-nitrogen (but not peptide) bonds"/>
    <property type="evidence" value="ECO:0007669"/>
    <property type="project" value="InterPro"/>
</dbReference>
<dbReference type="InterPro" id="IPR033932">
    <property type="entry name" value="YtcJ-like"/>
</dbReference>
<protein>
    <submittedName>
        <fullName evidence="3">Amidohydrolase family protein</fullName>
    </submittedName>
</protein>
<dbReference type="InterPro" id="IPR011059">
    <property type="entry name" value="Metal-dep_hydrolase_composite"/>
</dbReference>
<dbReference type="Proteomes" id="UP000539710">
    <property type="component" value="Unassembled WGS sequence"/>
</dbReference>
<dbReference type="CDD" id="cd01300">
    <property type="entry name" value="YtcJ_like"/>
    <property type="match status" value="1"/>
</dbReference>